<evidence type="ECO:0000256" key="2">
    <source>
        <dbReference type="ARBA" id="ARBA00022723"/>
    </source>
</evidence>
<dbReference type="Pfam" id="PF24626">
    <property type="entry name" value="SH3_Tf2-1"/>
    <property type="match status" value="1"/>
</dbReference>
<comment type="caution">
    <text evidence="15">The sequence shown here is derived from an EMBL/GenBank/DDBJ whole genome shotgun (WGS) entry which is preliminary data.</text>
</comment>
<dbReference type="GO" id="GO:0015074">
    <property type="term" value="P:DNA integration"/>
    <property type="evidence" value="ECO:0007669"/>
    <property type="project" value="UniProtKB-KW"/>
</dbReference>
<dbReference type="GO" id="GO:0003677">
    <property type="term" value="F:DNA binding"/>
    <property type="evidence" value="ECO:0007669"/>
    <property type="project" value="UniProtKB-KW"/>
</dbReference>
<evidence type="ECO:0000256" key="9">
    <source>
        <dbReference type="ARBA" id="ARBA00022932"/>
    </source>
</evidence>
<organism evidence="15 16">
    <name type="scientific">Moniliophthora roreri</name>
    <name type="common">Frosty pod rot fungus</name>
    <name type="synonym">Monilia roreri</name>
    <dbReference type="NCBI Taxonomy" id="221103"/>
    <lineage>
        <taxon>Eukaryota</taxon>
        <taxon>Fungi</taxon>
        <taxon>Dikarya</taxon>
        <taxon>Basidiomycota</taxon>
        <taxon>Agaricomycotina</taxon>
        <taxon>Agaricomycetes</taxon>
        <taxon>Agaricomycetidae</taxon>
        <taxon>Agaricales</taxon>
        <taxon>Marasmiineae</taxon>
        <taxon>Marasmiaceae</taxon>
        <taxon>Moniliophthora</taxon>
    </lineage>
</organism>
<dbReference type="InterPro" id="IPR016197">
    <property type="entry name" value="Chromo-like_dom_sf"/>
</dbReference>
<evidence type="ECO:0000256" key="1">
    <source>
        <dbReference type="ARBA" id="ARBA00022670"/>
    </source>
</evidence>
<dbReference type="PANTHER" id="PTHR37984:SF5">
    <property type="entry name" value="PROTEIN NYNRIN-LIKE"/>
    <property type="match status" value="1"/>
</dbReference>
<keyword evidence="7" id="KW-0229">DNA integration</keyword>
<dbReference type="GO" id="GO:0003723">
    <property type="term" value="F:RNA binding"/>
    <property type="evidence" value="ECO:0007669"/>
    <property type="project" value="UniProtKB-KW"/>
</dbReference>
<dbReference type="InterPro" id="IPR050951">
    <property type="entry name" value="Retrovirus_Pol_polyprotein"/>
</dbReference>
<dbReference type="SMART" id="SM00298">
    <property type="entry name" value="CHROMO"/>
    <property type="match status" value="1"/>
</dbReference>
<name>A0A0W0G411_MONRR</name>
<evidence type="ECO:0000256" key="5">
    <source>
        <dbReference type="ARBA" id="ARBA00022842"/>
    </source>
</evidence>
<dbReference type="GO" id="GO:0006508">
    <property type="term" value="P:proteolysis"/>
    <property type="evidence" value="ECO:0007669"/>
    <property type="project" value="UniProtKB-KW"/>
</dbReference>
<keyword evidence="1" id="KW-0645">Protease</keyword>
<feature type="compositionally biased region" description="Low complexity" evidence="12">
    <location>
        <begin position="769"/>
        <end position="780"/>
    </location>
</feature>
<dbReference type="GO" id="GO:0003964">
    <property type="term" value="F:RNA-directed DNA polymerase activity"/>
    <property type="evidence" value="ECO:0007669"/>
    <property type="project" value="UniProtKB-KW"/>
</dbReference>
<evidence type="ECO:0000256" key="11">
    <source>
        <dbReference type="ARBA" id="ARBA00023172"/>
    </source>
</evidence>
<keyword evidence="9" id="KW-0548">Nucleotidyltransferase</keyword>
<keyword evidence="4" id="KW-0378">Hydrolase</keyword>
<dbReference type="FunFam" id="3.30.420.10:FF:000032">
    <property type="entry name" value="Retrovirus-related Pol polyprotein from transposon 297-like Protein"/>
    <property type="match status" value="1"/>
</dbReference>
<accession>A0A0W0G411</accession>
<evidence type="ECO:0000256" key="12">
    <source>
        <dbReference type="SAM" id="MobiDB-lite"/>
    </source>
</evidence>
<keyword evidence="6" id="KW-0694">RNA-binding</keyword>
<evidence type="ECO:0000256" key="3">
    <source>
        <dbReference type="ARBA" id="ARBA00022750"/>
    </source>
</evidence>
<dbReference type="PROSITE" id="PS50013">
    <property type="entry name" value="CHROMO_2"/>
    <property type="match status" value="1"/>
</dbReference>
<keyword evidence="8 15" id="KW-0695">RNA-directed DNA polymerase</keyword>
<dbReference type="InterPro" id="IPR036397">
    <property type="entry name" value="RNaseH_sf"/>
</dbReference>
<feature type="compositionally biased region" description="Polar residues" evidence="12">
    <location>
        <begin position="539"/>
        <end position="563"/>
    </location>
</feature>
<dbReference type="InterPro" id="IPR012337">
    <property type="entry name" value="RNaseH-like_sf"/>
</dbReference>
<feature type="compositionally biased region" description="Pro residues" evidence="12">
    <location>
        <begin position="660"/>
        <end position="670"/>
    </location>
</feature>
<dbReference type="SUPFAM" id="SSF53098">
    <property type="entry name" value="Ribonuclease H-like"/>
    <property type="match status" value="1"/>
</dbReference>
<dbReference type="InterPro" id="IPR000953">
    <property type="entry name" value="Chromo/chromo_shadow_dom"/>
</dbReference>
<dbReference type="Gene3D" id="3.30.420.10">
    <property type="entry name" value="Ribonuclease H-like superfamily/Ribonuclease H"/>
    <property type="match status" value="1"/>
</dbReference>
<dbReference type="InterPro" id="IPR001584">
    <property type="entry name" value="Integrase_cat-core"/>
</dbReference>
<keyword evidence="9" id="KW-0808">Transferase</keyword>
<evidence type="ECO:0000256" key="6">
    <source>
        <dbReference type="ARBA" id="ARBA00022884"/>
    </source>
</evidence>
<feature type="compositionally biased region" description="Low complexity" evidence="12">
    <location>
        <begin position="732"/>
        <end position="746"/>
    </location>
</feature>
<feature type="region of interest" description="Disordered" evidence="12">
    <location>
        <begin position="539"/>
        <end position="564"/>
    </location>
</feature>
<evidence type="ECO:0000259" key="13">
    <source>
        <dbReference type="PROSITE" id="PS50013"/>
    </source>
</evidence>
<dbReference type="eggNOG" id="KOG0017">
    <property type="taxonomic scope" value="Eukaryota"/>
</dbReference>
<evidence type="ECO:0000313" key="15">
    <source>
        <dbReference type="EMBL" id="KTB43337.1"/>
    </source>
</evidence>
<evidence type="ECO:0000259" key="14">
    <source>
        <dbReference type="PROSITE" id="PS50994"/>
    </source>
</evidence>
<evidence type="ECO:0000256" key="4">
    <source>
        <dbReference type="ARBA" id="ARBA00022801"/>
    </source>
</evidence>
<keyword evidence="3" id="KW-0064">Aspartyl protease</keyword>
<feature type="region of interest" description="Disordered" evidence="12">
    <location>
        <begin position="1"/>
        <end position="20"/>
    </location>
</feature>
<keyword evidence="10" id="KW-0238">DNA-binding</keyword>
<feature type="region of interest" description="Disordered" evidence="12">
    <location>
        <begin position="621"/>
        <end position="780"/>
    </location>
</feature>
<dbReference type="GO" id="GO:0046872">
    <property type="term" value="F:metal ion binding"/>
    <property type="evidence" value="ECO:0007669"/>
    <property type="project" value="UniProtKB-KW"/>
</dbReference>
<dbReference type="Gene3D" id="2.40.50.40">
    <property type="match status" value="1"/>
</dbReference>
<dbReference type="Pfam" id="PF17921">
    <property type="entry name" value="Integrase_H2C2"/>
    <property type="match status" value="1"/>
</dbReference>
<gene>
    <name evidence="15" type="ORF">WG66_4088</name>
</gene>
<dbReference type="PROSITE" id="PS50994">
    <property type="entry name" value="INTEGRASE"/>
    <property type="match status" value="1"/>
</dbReference>
<dbReference type="InterPro" id="IPR023780">
    <property type="entry name" value="Chromo_domain"/>
</dbReference>
<dbReference type="SUPFAM" id="SSF54160">
    <property type="entry name" value="Chromo domain-like"/>
    <property type="match status" value="1"/>
</dbReference>
<sequence>MTQSDALSRRPDHIDNNENDNDNVIMLPDKFFLRAMDVKLQNDLIENLKGETLYDNAMRTILKEGPPPIKSALEDWTTHDGLLFYKNRCYVPNKGNLRREIVKTIHEAKGIGHLGQFNTLEQVSRDYWWPGMAKFIKMFVNGCAKCQESKSITNPNKPPLLPIEGEKDVLPFSKITMDLITDLPESGGYDTILVVVDHSSTKGVIFTPCNKTINAEQTATLLLNNVYKRFGLPNKIISDRDPQFATKVFQELGKQLGVKHMMSTAFHPQTDGESERVNQELEVFLQLFCSRQQDKWAELLPFAEFAHNNRTHSTMKKSPFYLMMGYNPRPLPTAFTKTMVPSVETRLSELKKLQEETYSLMELARRKMEGTTKRSFTPFTVGQKVWLEGRNLNFGYPSKKLAPKREGPFKIESVLGPVTYKLTIPEQWKVHPVFHPSLLSPYKRNEVHGRNFLKPPPDLIEGQEEHEIEAIIGHTPKRKPQRFLVSWKGYPSAENEWLWEKDFEHAKETLADYKKANKLRKILTKALLSKCLNPTLTKTFAQPQPNSFTSSTTPLTGKGSSRQLEILPSSTISSETISSLAVDIAASGFTIPGQLTITPPPPGERHLPQADWNILLDLPRRPSRTMSSSNLPVPPPPPSRSTVSIQTGLIDQNHLRVPSPVLPPSPPPQPERQRPRNPSPDPSSSESSSALRSNRSPSPELNLTEPLPHPFAFLSPSQQTATPRTPGPPGIGTPQIHGIPPSGLSAPSPPNEPSLPENNGDTTTTELESPPSSSAPSPISIPEFINAINAVSGVTIHRTVETTSVRSATHTNLTISLNIAHNYDEANEFLSQGLFGVIQLLMALRRTTLICPPSPISPTSPISTEEEEAPPVFTIVRITDDREPITLTTDDGEERTFVPVRYVNGATVFEAGTWLMLQSRGLRGQVGRLMYLYSISRYLA</sequence>
<keyword evidence="2" id="KW-0479">Metal-binding</keyword>
<feature type="domain" description="Integrase catalytic" evidence="14">
    <location>
        <begin position="167"/>
        <end position="327"/>
    </location>
</feature>
<dbReference type="InterPro" id="IPR041588">
    <property type="entry name" value="Integrase_H2C2"/>
</dbReference>
<keyword evidence="9" id="KW-0239">DNA-directed DNA polymerase</keyword>
<dbReference type="GO" id="GO:0004190">
    <property type="term" value="F:aspartic-type endopeptidase activity"/>
    <property type="evidence" value="ECO:0007669"/>
    <property type="project" value="UniProtKB-KW"/>
</dbReference>
<evidence type="ECO:0000313" key="16">
    <source>
        <dbReference type="Proteomes" id="UP000054988"/>
    </source>
</evidence>
<dbReference type="GO" id="GO:0005634">
    <property type="term" value="C:nucleus"/>
    <property type="evidence" value="ECO:0007669"/>
    <property type="project" value="UniProtKB-ARBA"/>
</dbReference>
<dbReference type="Pfam" id="PF00385">
    <property type="entry name" value="Chromo"/>
    <property type="match status" value="1"/>
</dbReference>
<dbReference type="GO" id="GO:0003887">
    <property type="term" value="F:DNA-directed DNA polymerase activity"/>
    <property type="evidence" value="ECO:0007669"/>
    <property type="project" value="UniProtKB-KW"/>
</dbReference>
<dbReference type="InterPro" id="IPR056924">
    <property type="entry name" value="SH3_Tf2-1"/>
</dbReference>
<proteinExistence type="predicted"/>
<feature type="domain" description="Chromo" evidence="13">
    <location>
        <begin position="466"/>
        <end position="525"/>
    </location>
</feature>
<dbReference type="GO" id="GO:0006338">
    <property type="term" value="P:chromatin remodeling"/>
    <property type="evidence" value="ECO:0007669"/>
    <property type="project" value="UniProtKB-ARBA"/>
</dbReference>
<feature type="compositionally biased region" description="Basic and acidic residues" evidence="12">
    <location>
        <begin position="7"/>
        <end position="16"/>
    </location>
</feature>
<dbReference type="PANTHER" id="PTHR37984">
    <property type="entry name" value="PROTEIN CBG26694"/>
    <property type="match status" value="1"/>
</dbReference>
<evidence type="ECO:0000256" key="7">
    <source>
        <dbReference type="ARBA" id="ARBA00022908"/>
    </source>
</evidence>
<protein>
    <submittedName>
        <fullName evidence="15">Putative reverse transcriptase-rnase h-integrase</fullName>
    </submittedName>
</protein>
<evidence type="ECO:0000256" key="10">
    <source>
        <dbReference type="ARBA" id="ARBA00023125"/>
    </source>
</evidence>
<reference evidence="15 16" key="1">
    <citation type="submission" date="2015-12" db="EMBL/GenBank/DDBJ databases">
        <title>Draft genome sequence of Moniliophthora roreri, the causal agent of frosty pod rot of cacao.</title>
        <authorList>
            <person name="Aime M.C."/>
            <person name="Diaz-Valderrama J.R."/>
            <person name="Kijpornyongpan T."/>
            <person name="Phillips-Mora W."/>
        </authorList>
    </citation>
    <scope>NUCLEOTIDE SEQUENCE [LARGE SCALE GENOMIC DNA]</scope>
    <source>
        <strain evidence="15 16">MCA 2952</strain>
    </source>
</reference>
<dbReference type="GO" id="GO:0006310">
    <property type="term" value="P:DNA recombination"/>
    <property type="evidence" value="ECO:0007669"/>
    <property type="project" value="UniProtKB-KW"/>
</dbReference>
<dbReference type="EMBL" id="LATX01001196">
    <property type="protein sequence ID" value="KTB43337.1"/>
    <property type="molecule type" value="Genomic_DNA"/>
</dbReference>
<dbReference type="Gene3D" id="1.10.340.70">
    <property type="match status" value="1"/>
</dbReference>
<dbReference type="Proteomes" id="UP000054988">
    <property type="component" value="Unassembled WGS sequence"/>
</dbReference>
<keyword evidence="5" id="KW-0460">Magnesium</keyword>
<keyword evidence="11" id="KW-0233">DNA recombination</keyword>
<dbReference type="Pfam" id="PF00665">
    <property type="entry name" value="rve"/>
    <property type="match status" value="1"/>
</dbReference>
<evidence type="ECO:0000256" key="8">
    <source>
        <dbReference type="ARBA" id="ARBA00022918"/>
    </source>
</evidence>
<dbReference type="AlphaFoldDB" id="A0A0W0G411"/>
<feature type="compositionally biased region" description="Low complexity" evidence="12">
    <location>
        <begin position="682"/>
        <end position="699"/>
    </location>
</feature>